<keyword evidence="3" id="KW-0804">Transcription</keyword>
<feature type="domain" description="HTH hxlR-type" evidence="4">
    <location>
        <begin position="1"/>
        <end position="53"/>
    </location>
</feature>
<dbReference type="Pfam" id="PF01638">
    <property type="entry name" value="HxlR"/>
    <property type="match status" value="1"/>
</dbReference>
<evidence type="ECO:0000256" key="2">
    <source>
        <dbReference type="ARBA" id="ARBA00023125"/>
    </source>
</evidence>
<name>A0ABZ1H705_STRPH</name>
<accession>A0ABZ1H705</accession>
<organism evidence="5 6">
    <name type="scientific">Streptomyces phaeochromogenes</name>
    <dbReference type="NCBI Taxonomy" id="1923"/>
    <lineage>
        <taxon>Bacteria</taxon>
        <taxon>Bacillati</taxon>
        <taxon>Actinomycetota</taxon>
        <taxon>Actinomycetes</taxon>
        <taxon>Kitasatosporales</taxon>
        <taxon>Streptomycetaceae</taxon>
        <taxon>Streptomyces</taxon>
        <taxon>Streptomyces phaeochromogenes group</taxon>
    </lineage>
</organism>
<evidence type="ECO:0000256" key="3">
    <source>
        <dbReference type="ARBA" id="ARBA00023163"/>
    </source>
</evidence>
<keyword evidence="1" id="KW-0805">Transcription regulation</keyword>
<dbReference type="SUPFAM" id="SSF46785">
    <property type="entry name" value="Winged helix' DNA-binding domain"/>
    <property type="match status" value="1"/>
</dbReference>
<dbReference type="InterPro" id="IPR036388">
    <property type="entry name" value="WH-like_DNA-bd_sf"/>
</dbReference>
<dbReference type="InterPro" id="IPR002577">
    <property type="entry name" value="HTH_HxlR"/>
</dbReference>
<dbReference type="EMBL" id="CP109135">
    <property type="protein sequence ID" value="WSD14339.1"/>
    <property type="molecule type" value="Genomic_DNA"/>
</dbReference>
<dbReference type="Gene3D" id="1.10.10.10">
    <property type="entry name" value="Winged helix-like DNA-binding domain superfamily/Winged helix DNA-binding domain"/>
    <property type="match status" value="1"/>
</dbReference>
<keyword evidence="6" id="KW-1185">Reference proteome</keyword>
<gene>
    <name evidence="5" type="ORF">OHB35_14395</name>
</gene>
<keyword evidence="2" id="KW-0238">DNA-binding</keyword>
<dbReference type="RefSeq" id="WP_326758982.1">
    <property type="nucleotide sequence ID" value="NZ_CP109135.1"/>
</dbReference>
<dbReference type="PANTHER" id="PTHR33204:SF37">
    <property type="entry name" value="HTH-TYPE TRANSCRIPTIONAL REGULATOR YODB"/>
    <property type="match status" value="1"/>
</dbReference>
<evidence type="ECO:0000259" key="4">
    <source>
        <dbReference type="PROSITE" id="PS51118"/>
    </source>
</evidence>
<dbReference type="Proteomes" id="UP001340816">
    <property type="component" value="Chromosome"/>
</dbReference>
<sequence>MLRALERDGIVSRTVRPTTPLAVEYALTAVGHDLQCVLHALATWADDHADTIHTARTRYDKQTQA</sequence>
<reference evidence="5 6" key="1">
    <citation type="submission" date="2022-10" db="EMBL/GenBank/DDBJ databases">
        <title>The complete genomes of actinobacterial strains from the NBC collection.</title>
        <authorList>
            <person name="Joergensen T.S."/>
            <person name="Alvarez Arevalo M."/>
            <person name="Sterndorff E.B."/>
            <person name="Faurdal D."/>
            <person name="Vuksanovic O."/>
            <person name="Mourched A.-S."/>
            <person name="Charusanti P."/>
            <person name="Shaw S."/>
            <person name="Blin K."/>
            <person name="Weber T."/>
        </authorList>
    </citation>
    <scope>NUCLEOTIDE SEQUENCE [LARGE SCALE GENOMIC DNA]</scope>
    <source>
        <strain evidence="5 6">NBC 01752</strain>
    </source>
</reference>
<dbReference type="PANTHER" id="PTHR33204">
    <property type="entry name" value="TRANSCRIPTIONAL REGULATOR, MARR FAMILY"/>
    <property type="match status" value="1"/>
</dbReference>
<evidence type="ECO:0000313" key="5">
    <source>
        <dbReference type="EMBL" id="WSD14339.1"/>
    </source>
</evidence>
<evidence type="ECO:0000313" key="6">
    <source>
        <dbReference type="Proteomes" id="UP001340816"/>
    </source>
</evidence>
<protein>
    <submittedName>
        <fullName evidence="5">Helix-turn-helix transcriptional regulator</fullName>
    </submittedName>
</protein>
<proteinExistence type="predicted"/>
<dbReference type="InterPro" id="IPR036390">
    <property type="entry name" value="WH_DNA-bd_sf"/>
</dbReference>
<dbReference type="PROSITE" id="PS51118">
    <property type="entry name" value="HTH_HXLR"/>
    <property type="match status" value="1"/>
</dbReference>
<evidence type="ECO:0000256" key="1">
    <source>
        <dbReference type="ARBA" id="ARBA00023015"/>
    </source>
</evidence>